<keyword evidence="2" id="KW-1185">Reference proteome</keyword>
<dbReference type="Proteomes" id="UP001364695">
    <property type="component" value="Unassembled WGS sequence"/>
</dbReference>
<gene>
    <name evidence="1" type="primary">urtE</name>
    <name evidence="1" type="ORF">RV045_06305</name>
</gene>
<keyword evidence="1" id="KW-0547">Nucleotide-binding</keyword>
<name>A0ACC6P1H5_9BURK</name>
<proteinExistence type="predicted"/>
<reference evidence="1" key="1">
    <citation type="submission" date="2023-10" db="EMBL/GenBank/DDBJ databases">
        <title>Amphibacter perezi, gen. nov., sp. nov. a novel taxa of the family Comamonadaceae, class Betaproteobacteria isolated from the skin microbiota of Pelophylax perezi from different populations.</title>
        <authorList>
            <person name="Costa S."/>
            <person name="Proenca D.N."/>
            <person name="Lopes I."/>
            <person name="Morais P.V."/>
        </authorList>
    </citation>
    <scope>NUCLEOTIDE SEQUENCE</scope>
    <source>
        <strain evidence="1">SL12-8</strain>
    </source>
</reference>
<evidence type="ECO:0000313" key="1">
    <source>
        <dbReference type="EMBL" id="MEJ7138041.1"/>
    </source>
</evidence>
<comment type="caution">
    <text evidence="1">The sequence shown here is derived from an EMBL/GenBank/DDBJ whole genome shotgun (WGS) entry which is preliminary data.</text>
</comment>
<sequence length="230" mass="25293">MLEIDNLHQYYGSSHILRGVNWSVPQGSLSTLMGRNGVGKTTLMQCLMGVQPAAQGRIVLDGQDITRLSPAERVRAGMAYVPQGREIFPRLSVHENLLMGAASRRAPKGIPDYIHSLFPVLRDMAQRMGGDLSGGQQQQLAIARALMSQPRLLILDEPTEGIQPNVIDQIGDALQWLQREQGLTIVLVEQYLDFVRRIADRYAVMRRGAIVAQGDREALAAADLTALVSV</sequence>
<keyword evidence="1" id="KW-0067">ATP-binding</keyword>
<organism evidence="1 2">
    <name type="scientific">Amphibiibacter pelophylacis</name>
    <dbReference type="NCBI Taxonomy" id="1799477"/>
    <lineage>
        <taxon>Bacteria</taxon>
        <taxon>Pseudomonadati</taxon>
        <taxon>Pseudomonadota</taxon>
        <taxon>Betaproteobacteria</taxon>
        <taxon>Burkholderiales</taxon>
        <taxon>Sphaerotilaceae</taxon>
        <taxon>Amphibiibacter</taxon>
    </lineage>
</organism>
<evidence type="ECO:0000313" key="2">
    <source>
        <dbReference type="Proteomes" id="UP001364695"/>
    </source>
</evidence>
<dbReference type="EMBL" id="JAWDIE010000007">
    <property type="protein sequence ID" value="MEJ7138041.1"/>
    <property type="molecule type" value="Genomic_DNA"/>
</dbReference>
<accession>A0ACC6P1H5</accession>
<protein>
    <submittedName>
        <fullName evidence="1">Urea ABC transporter ATP-binding subunit UrtE</fullName>
    </submittedName>
</protein>